<dbReference type="CDD" id="cd05123">
    <property type="entry name" value="STKc_AGC"/>
    <property type="match status" value="1"/>
</dbReference>
<keyword evidence="12" id="KW-1185">Reference proteome</keyword>
<dbReference type="GO" id="GO:0005524">
    <property type="term" value="F:ATP binding"/>
    <property type="evidence" value="ECO:0007669"/>
    <property type="project" value="UniProtKB-UniRule"/>
</dbReference>
<dbReference type="Gene3D" id="3.30.200.20">
    <property type="entry name" value="Phosphorylase Kinase, domain 1"/>
    <property type="match status" value="2"/>
</dbReference>
<feature type="region of interest" description="Disordered" evidence="8">
    <location>
        <begin position="303"/>
        <end position="322"/>
    </location>
</feature>
<feature type="compositionally biased region" description="Basic and acidic residues" evidence="8">
    <location>
        <begin position="361"/>
        <end position="386"/>
    </location>
</feature>
<evidence type="ECO:0000256" key="4">
    <source>
        <dbReference type="ARBA" id="ARBA00022741"/>
    </source>
</evidence>
<feature type="binding site" evidence="7">
    <location>
        <position position="501"/>
    </location>
    <ligand>
        <name>ATP</name>
        <dbReference type="ChEBI" id="CHEBI:30616"/>
    </ligand>
</feature>
<dbReference type="PANTHER" id="PTHR24351">
    <property type="entry name" value="RIBOSOMAL PROTEIN S6 KINASE"/>
    <property type="match status" value="1"/>
</dbReference>
<dbReference type="InterPro" id="IPR017441">
    <property type="entry name" value="Protein_kinase_ATP_BS"/>
</dbReference>
<keyword evidence="1" id="KW-0723">Serine/threonine-protein kinase</keyword>
<dbReference type="Gene3D" id="1.10.510.10">
    <property type="entry name" value="Transferase(Phosphotransferase) domain 1"/>
    <property type="match status" value="1"/>
</dbReference>
<evidence type="ECO:0000256" key="6">
    <source>
        <dbReference type="ARBA" id="ARBA00022840"/>
    </source>
</evidence>
<evidence type="ECO:0000256" key="7">
    <source>
        <dbReference type="PROSITE-ProRule" id="PRU10141"/>
    </source>
</evidence>
<name>A0AAE0GFZ2_9CHLO</name>
<feature type="domain" description="Protein kinase" evidence="9">
    <location>
        <begin position="472"/>
        <end position="757"/>
    </location>
</feature>
<sequence length="867" mass="95254">MDATARLYVAVITGTSSSSRRSSGVSFQSEASDEQLVFDFEDTDSGFGKPTLKFLAPDNSPSRRRSHVSSPPVSPLSTSSTPEYEVPHHRQRRISVPYFKPSKTEHRRQRSDTLIYSLTEDSDLGGISAKVKCQSVPMPGPSSCSWTEVNVEKSIGEKRDLLACTGSICGSFSSESALPWTDSDVESSPCKDFPSSLPCKGALSMLLADEVRQKPTLETAGLRDDEASQRPPGPCAKLLNFAEPVLLPRASGSSPSQMPEAAVSAELLPRQVLASDVLDGSHEEVATASSAQEGVRESVLGASMDGSHEEVATASSAQEGVRESVLGASTWTERKGTQEALTAPLAHTETSETAILTSGKGEIDEERKGSTESPAVEERCSHREAATRNQDVHPLSNPPQACGNPSSASYKEREANFSSVSPSAEAPQTDRKDTSTREPAISELIKDPNAEGGLSRALQSPLKTKKLTPDDFEVLCCVGQGSFGRVFQVQKKDDGRIYAMKVMRKSLILERNSHEYEKLSEPDKQSEGAQLFETPEKRPSALRHTFAERDILVLVRHPYIVNMHGSFTTPSKLYLLFDFVNGGHLFFQLYKEGFFMESHARLFLAEIVLAIEHLHSLGIIHRDLKPENILLDSEGHVMVTDFGLAKAGLDGGGRTRSFCGTAEYMAPEQISKAEHGFPADWWAVGILFYEMLTQKTPFYARNRKKQDENILKGRLKFPPYLSSEAQNLIKGLLNRDQSRRLGSGPNGVRDIKNHPFFTAKSLGADAIKWNRLEQRLVPSPFNPDVEDEFDTNNFNELWTNMSPTDSPADAPAVLSKLIEDPFAGYSWVSQTMALHAREEIPHGGKSNVDGQTQNRFQNTPLSSQWGF</sequence>
<dbReference type="Pfam" id="PF00433">
    <property type="entry name" value="Pkinase_C"/>
    <property type="match status" value="1"/>
</dbReference>
<dbReference type="GO" id="GO:0004674">
    <property type="term" value="F:protein serine/threonine kinase activity"/>
    <property type="evidence" value="ECO:0007669"/>
    <property type="project" value="UniProtKB-KW"/>
</dbReference>
<dbReference type="SMART" id="SM00220">
    <property type="entry name" value="S_TKc"/>
    <property type="match status" value="1"/>
</dbReference>
<dbReference type="AlphaFoldDB" id="A0AAE0GFZ2"/>
<evidence type="ECO:0000256" key="2">
    <source>
        <dbReference type="ARBA" id="ARBA00022553"/>
    </source>
</evidence>
<feature type="compositionally biased region" description="Low complexity" evidence="8">
    <location>
        <begin position="68"/>
        <end position="82"/>
    </location>
</feature>
<dbReference type="PROSITE" id="PS50011">
    <property type="entry name" value="PROTEIN_KINASE_DOM"/>
    <property type="match status" value="1"/>
</dbReference>
<evidence type="ECO:0000256" key="1">
    <source>
        <dbReference type="ARBA" id="ARBA00022527"/>
    </source>
</evidence>
<dbReference type="FunFam" id="1.10.510.10:FF:000008">
    <property type="entry name" value="Non-specific serine/threonine protein kinase"/>
    <property type="match status" value="1"/>
</dbReference>
<feature type="region of interest" description="Disordered" evidence="8">
    <location>
        <begin position="329"/>
        <end position="438"/>
    </location>
</feature>
<keyword evidence="2" id="KW-0597">Phosphoprotein</keyword>
<evidence type="ECO:0000259" key="9">
    <source>
        <dbReference type="PROSITE" id="PS50011"/>
    </source>
</evidence>
<evidence type="ECO:0000256" key="5">
    <source>
        <dbReference type="ARBA" id="ARBA00022777"/>
    </source>
</evidence>
<keyword evidence="3" id="KW-0808">Transferase</keyword>
<dbReference type="InterPro" id="IPR000961">
    <property type="entry name" value="AGC-kinase_C"/>
</dbReference>
<proteinExistence type="predicted"/>
<feature type="region of interest" description="Disordered" evidence="8">
    <location>
        <begin position="41"/>
        <end position="89"/>
    </location>
</feature>
<dbReference type="EMBL" id="LGRX02006173">
    <property type="protein sequence ID" value="KAK3277287.1"/>
    <property type="molecule type" value="Genomic_DNA"/>
</dbReference>
<dbReference type="Proteomes" id="UP001190700">
    <property type="component" value="Unassembled WGS sequence"/>
</dbReference>
<reference evidence="11 12" key="1">
    <citation type="journal article" date="2015" name="Genome Biol. Evol.">
        <title>Comparative Genomics of a Bacterivorous Green Alga Reveals Evolutionary Causalities and Consequences of Phago-Mixotrophic Mode of Nutrition.</title>
        <authorList>
            <person name="Burns J.A."/>
            <person name="Paasch A."/>
            <person name="Narechania A."/>
            <person name="Kim E."/>
        </authorList>
    </citation>
    <scope>NUCLEOTIDE SEQUENCE [LARGE SCALE GENOMIC DNA]</scope>
    <source>
        <strain evidence="11 12">PLY_AMNH</strain>
    </source>
</reference>
<dbReference type="InterPro" id="IPR017892">
    <property type="entry name" value="Pkinase_C"/>
</dbReference>
<protein>
    <submittedName>
        <fullName evidence="11">Uncharacterized protein</fullName>
    </submittedName>
</protein>
<dbReference type="InterPro" id="IPR000719">
    <property type="entry name" value="Prot_kinase_dom"/>
</dbReference>
<evidence type="ECO:0000313" key="11">
    <source>
        <dbReference type="EMBL" id="KAK3277287.1"/>
    </source>
</evidence>
<keyword evidence="5" id="KW-0418">Kinase</keyword>
<dbReference type="PROSITE" id="PS00108">
    <property type="entry name" value="PROTEIN_KINASE_ST"/>
    <property type="match status" value="1"/>
</dbReference>
<evidence type="ECO:0000256" key="8">
    <source>
        <dbReference type="SAM" id="MobiDB-lite"/>
    </source>
</evidence>
<dbReference type="SMART" id="SM00133">
    <property type="entry name" value="S_TK_X"/>
    <property type="match status" value="1"/>
</dbReference>
<feature type="compositionally biased region" description="Polar residues" evidence="8">
    <location>
        <begin position="848"/>
        <end position="867"/>
    </location>
</feature>
<feature type="domain" description="AGC-kinase C-terminal" evidence="10">
    <location>
        <begin position="765"/>
        <end position="837"/>
    </location>
</feature>
<dbReference type="InterPro" id="IPR045270">
    <property type="entry name" value="STKc_AGC"/>
</dbReference>
<gene>
    <name evidence="11" type="ORF">CYMTET_14694</name>
</gene>
<comment type="caution">
    <text evidence="11">The sequence shown here is derived from an EMBL/GenBank/DDBJ whole genome shotgun (WGS) entry which is preliminary data.</text>
</comment>
<dbReference type="PROSITE" id="PS00107">
    <property type="entry name" value="PROTEIN_KINASE_ATP"/>
    <property type="match status" value="1"/>
</dbReference>
<dbReference type="SUPFAM" id="SSF56112">
    <property type="entry name" value="Protein kinase-like (PK-like)"/>
    <property type="match status" value="1"/>
</dbReference>
<dbReference type="InterPro" id="IPR008271">
    <property type="entry name" value="Ser/Thr_kinase_AS"/>
</dbReference>
<keyword evidence="4 7" id="KW-0547">Nucleotide-binding</keyword>
<keyword evidence="6 7" id="KW-0067">ATP-binding</keyword>
<organism evidence="11 12">
    <name type="scientific">Cymbomonas tetramitiformis</name>
    <dbReference type="NCBI Taxonomy" id="36881"/>
    <lineage>
        <taxon>Eukaryota</taxon>
        <taxon>Viridiplantae</taxon>
        <taxon>Chlorophyta</taxon>
        <taxon>Pyramimonadophyceae</taxon>
        <taxon>Pyramimonadales</taxon>
        <taxon>Pyramimonadaceae</taxon>
        <taxon>Cymbomonas</taxon>
    </lineage>
</organism>
<evidence type="ECO:0000259" key="10">
    <source>
        <dbReference type="PROSITE" id="PS51285"/>
    </source>
</evidence>
<feature type="region of interest" description="Disordered" evidence="8">
    <location>
        <begin position="841"/>
        <end position="867"/>
    </location>
</feature>
<dbReference type="Pfam" id="PF00069">
    <property type="entry name" value="Pkinase"/>
    <property type="match status" value="1"/>
</dbReference>
<evidence type="ECO:0000256" key="3">
    <source>
        <dbReference type="ARBA" id="ARBA00022679"/>
    </source>
</evidence>
<accession>A0AAE0GFZ2</accession>
<dbReference type="InterPro" id="IPR011009">
    <property type="entry name" value="Kinase-like_dom_sf"/>
</dbReference>
<dbReference type="PROSITE" id="PS51285">
    <property type="entry name" value="AGC_KINASE_CTER"/>
    <property type="match status" value="1"/>
</dbReference>
<evidence type="ECO:0000313" key="12">
    <source>
        <dbReference type="Proteomes" id="UP001190700"/>
    </source>
</evidence>